<accession>A0AA39MTW8</accession>
<dbReference type="GeneID" id="85363261"/>
<gene>
    <name evidence="3" type="ORF">EV420DRAFT_1717411</name>
</gene>
<reference evidence="3" key="1">
    <citation type="submission" date="2023-06" db="EMBL/GenBank/DDBJ databases">
        <authorList>
            <consortium name="Lawrence Berkeley National Laboratory"/>
            <person name="Ahrendt S."/>
            <person name="Sahu N."/>
            <person name="Indic B."/>
            <person name="Wong-Bajracharya J."/>
            <person name="Merenyi Z."/>
            <person name="Ke H.-M."/>
            <person name="Monk M."/>
            <person name="Kocsube S."/>
            <person name="Drula E."/>
            <person name="Lipzen A."/>
            <person name="Balint B."/>
            <person name="Henrissat B."/>
            <person name="Andreopoulos B."/>
            <person name="Martin F.M."/>
            <person name="Harder C.B."/>
            <person name="Rigling D."/>
            <person name="Ford K.L."/>
            <person name="Foster G.D."/>
            <person name="Pangilinan J."/>
            <person name="Papanicolaou A."/>
            <person name="Barry K."/>
            <person name="LaButti K."/>
            <person name="Viragh M."/>
            <person name="Koriabine M."/>
            <person name="Yan M."/>
            <person name="Riley R."/>
            <person name="Champramary S."/>
            <person name="Plett K.L."/>
            <person name="Tsai I.J."/>
            <person name="Slot J."/>
            <person name="Sipos G."/>
            <person name="Plett J."/>
            <person name="Nagy L.G."/>
            <person name="Grigoriev I.V."/>
        </authorList>
    </citation>
    <scope>NUCLEOTIDE SEQUENCE</scope>
    <source>
        <strain evidence="3">CCBAS 213</strain>
    </source>
</reference>
<keyword evidence="2" id="KW-1133">Transmembrane helix</keyword>
<organism evidence="3 4">
    <name type="scientific">Armillaria tabescens</name>
    <name type="common">Ringless honey mushroom</name>
    <name type="synonym">Agaricus tabescens</name>
    <dbReference type="NCBI Taxonomy" id="1929756"/>
    <lineage>
        <taxon>Eukaryota</taxon>
        <taxon>Fungi</taxon>
        <taxon>Dikarya</taxon>
        <taxon>Basidiomycota</taxon>
        <taxon>Agaricomycotina</taxon>
        <taxon>Agaricomycetes</taxon>
        <taxon>Agaricomycetidae</taxon>
        <taxon>Agaricales</taxon>
        <taxon>Marasmiineae</taxon>
        <taxon>Physalacriaceae</taxon>
        <taxon>Desarmillaria</taxon>
    </lineage>
</organism>
<dbReference type="SUPFAM" id="SSF48208">
    <property type="entry name" value="Six-hairpin glycosidases"/>
    <property type="match status" value="1"/>
</dbReference>
<evidence type="ECO:0000313" key="3">
    <source>
        <dbReference type="EMBL" id="KAK0445655.1"/>
    </source>
</evidence>
<feature type="compositionally biased region" description="Low complexity" evidence="1">
    <location>
        <begin position="284"/>
        <end position="305"/>
    </location>
</feature>
<feature type="region of interest" description="Disordered" evidence="1">
    <location>
        <begin position="280"/>
        <end position="305"/>
    </location>
</feature>
<evidence type="ECO:0000313" key="4">
    <source>
        <dbReference type="Proteomes" id="UP001175211"/>
    </source>
</evidence>
<name>A0AA39MTW8_ARMTA</name>
<feature type="transmembrane region" description="Helical" evidence="2">
    <location>
        <begin position="311"/>
        <end position="333"/>
    </location>
</feature>
<dbReference type="Pfam" id="PF03663">
    <property type="entry name" value="Glyco_hydro_76"/>
    <property type="match status" value="1"/>
</dbReference>
<protein>
    <recommendedName>
        <fullName evidence="5">Glycoside hydrolase family 76 protein</fullName>
    </recommendedName>
</protein>
<evidence type="ECO:0000256" key="2">
    <source>
        <dbReference type="SAM" id="Phobius"/>
    </source>
</evidence>
<sequence length="381" mass="40674">MFRRNYGYAAARAYAIYQDQDFLDLAVISWTSARRFTLSQEQIASGTTYVKEFNLSTSCQGATMAGGTYYITGPTDPIISNMATGFFLVVSALLAEVTSNQTYLDAAVESANFVQSHLLTPSGDVKQYILSDLNSSCTTSPRVDAPSTGIFVEGLVTLAYITRNVSTEALLRRTIFAVATGTLWQGLDGIISTTDTGGHYIVWALTALYERNKTASDLREYIKEYIGVQYNAVIEHATSGGSNIYGSPWTGPPSTSFSSDNQTVAISSLLSAIQLVNDQASSKSSDNPTSSAVPSSSASTSPLPTKNSTGVIVGSVVGGLAVVVIIIVGILLLRRKHRRKGDGPFCCGQLFPTNAYTIHGYINSCFFGDISGASYEPGETC</sequence>
<keyword evidence="4" id="KW-1185">Reference proteome</keyword>
<dbReference type="EMBL" id="JAUEPS010000049">
    <property type="protein sequence ID" value="KAK0445655.1"/>
    <property type="molecule type" value="Genomic_DNA"/>
</dbReference>
<dbReference type="AlphaFoldDB" id="A0AA39MTW8"/>
<keyword evidence="2" id="KW-0472">Membrane</keyword>
<evidence type="ECO:0000256" key="1">
    <source>
        <dbReference type="SAM" id="MobiDB-lite"/>
    </source>
</evidence>
<keyword evidence="2" id="KW-0812">Transmembrane</keyword>
<proteinExistence type="predicted"/>
<dbReference type="Gene3D" id="1.50.10.20">
    <property type="match status" value="1"/>
</dbReference>
<dbReference type="InterPro" id="IPR005198">
    <property type="entry name" value="Glyco_hydro_76"/>
</dbReference>
<dbReference type="GO" id="GO:0005975">
    <property type="term" value="P:carbohydrate metabolic process"/>
    <property type="evidence" value="ECO:0007669"/>
    <property type="project" value="InterPro"/>
</dbReference>
<evidence type="ECO:0008006" key="5">
    <source>
        <dbReference type="Google" id="ProtNLM"/>
    </source>
</evidence>
<dbReference type="Proteomes" id="UP001175211">
    <property type="component" value="Unassembled WGS sequence"/>
</dbReference>
<dbReference type="InterPro" id="IPR008928">
    <property type="entry name" value="6-hairpin_glycosidase_sf"/>
</dbReference>
<dbReference type="RefSeq" id="XP_060325559.1">
    <property type="nucleotide sequence ID" value="XM_060479713.1"/>
</dbReference>
<comment type="caution">
    <text evidence="3">The sequence shown here is derived from an EMBL/GenBank/DDBJ whole genome shotgun (WGS) entry which is preliminary data.</text>
</comment>